<dbReference type="Proteomes" id="UP001589797">
    <property type="component" value="Unassembled WGS sequence"/>
</dbReference>
<dbReference type="SUPFAM" id="SSF49464">
    <property type="entry name" value="Carboxypeptidase regulatory domain-like"/>
    <property type="match status" value="1"/>
</dbReference>
<dbReference type="Gene3D" id="2.60.40.1120">
    <property type="entry name" value="Carboxypeptidase-like, regulatory domain"/>
    <property type="match status" value="1"/>
</dbReference>
<dbReference type="InterPro" id="IPR008969">
    <property type="entry name" value="CarboxyPept-like_regulatory"/>
</dbReference>
<evidence type="ECO:0000313" key="1">
    <source>
        <dbReference type="EMBL" id="MFC0264716.1"/>
    </source>
</evidence>
<evidence type="ECO:0000313" key="2">
    <source>
        <dbReference type="Proteomes" id="UP001589797"/>
    </source>
</evidence>
<sequence length="310" mass="35710">MRWVLFFFMLLLGMLPGVAQQTIYGQILDRQTGKGVSFATVRSIDYQNLGAISDEDGNFKIQLIEDIDSLYVHVSASAYHHQNIYLQSTRGTQLIKLEERIFELSEVEVVPLNEREINWHERSDGLKLYGSVDKNEGFMPMMMNLESSGEFHGNAFRLKKKIKLNDVSFHFFKGEGYPDKLYMRVFNTDDKPEFSKNMSLSELNELTSKTILLDELKDGFNSIDVSGENMLAAPGYLIIAFTADINDIPQKKLALYQEKSGGKDILRFSLSPSHFTIFPPFLPKYLIGVRYAEVEERKGRFRWLRNIFRA</sequence>
<keyword evidence="2" id="KW-1185">Reference proteome</keyword>
<reference evidence="1 2" key="1">
    <citation type="submission" date="2024-09" db="EMBL/GenBank/DDBJ databases">
        <authorList>
            <person name="Sun Q."/>
            <person name="Mori K."/>
        </authorList>
    </citation>
    <scope>NUCLEOTIDE SEQUENCE [LARGE SCALE GENOMIC DNA]</scope>
    <source>
        <strain evidence="1 2">CCM 7650</strain>
    </source>
</reference>
<dbReference type="EMBL" id="JBHLWI010000083">
    <property type="protein sequence ID" value="MFC0264716.1"/>
    <property type="molecule type" value="Genomic_DNA"/>
</dbReference>
<name>A0ABV6FXV4_9BACT</name>
<dbReference type="RefSeq" id="WP_382389294.1">
    <property type="nucleotide sequence ID" value="NZ_JBHLWI010000083.1"/>
</dbReference>
<comment type="caution">
    <text evidence="1">The sequence shown here is derived from an EMBL/GenBank/DDBJ whole genome shotgun (WGS) entry which is preliminary data.</text>
</comment>
<dbReference type="Pfam" id="PF13715">
    <property type="entry name" value="CarbopepD_reg_2"/>
    <property type="match status" value="1"/>
</dbReference>
<protein>
    <submittedName>
        <fullName evidence="1">Carboxypeptidase-like regulatory domain-containing protein</fullName>
    </submittedName>
</protein>
<accession>A0ABV6FXV4</accession>
<organism evidence="1 2">
    <name type="scientific">Fontibacter flavus</name>
    <dbReference type="NCBI Taxonomy" id="654838"/>
    <lineage>
        <taxon>Bacteria</taxon>
        <taxon>Pseudomonadati</taxon>
        <taxon>Bacteroidota</taxon>
        <taxon>Cytophagia</taxon>
        <taxon>Cytophagales</taxon>
        <taxon>Cyclobacteriaceae</taxon>
        <taxon>Fontibacter</taxon>
    </lineage>
</organism>
<proteinExistence type="predicted"/>
<gene>
    <name evidence="1" type="ORF">ACFFIP_18660</name>
</gene>